<dbReference type="Pfam" id="PF00496">
    <property type="entry name" value="SBP_bac_5"/>
    <property type="match status" value="1"/>
</dbReference>
<keyword evidence="6" id="KW-1185">Reference proteome</keyword>
<dbReference type="GO" id="GO:1904680">
    <property type="term" value="F:peptide transmembrane transporter activity"/>
    <property type="evidence" value="ECO:0007669"/>
    <property type="project" value="TreeGrafter"/>
</dbReference>
<accession>A0A2K9NUE4</accession>
<evidence type="ECO:0000313" key="5">
    <source>
        <dbReference type="EMBL" id="AUN99107.1"/>
    </source>
</evidence>
<evidence type="ECO:0000256" key="1">
    <source>
        <dbReference type="ARBA" id="ARBA00004196"/>
    </source>
</evidence>
<dbReference type="InterPro" id="IPR000914">
    <property type="entry name" value="SBP_5_dom"/>
</dbReference>
<evidence type="ECO:0000313" key="6">
    <source>
        <dbReference type="Proteomes" id="UP000235584"/>
    </source>
</evidence>
<dbReference type="PANTHER" id="PTHR30290">
    <property type="entry name" value="PERIPLASMIC BINDING COMPONENT OF ABC TRANSPORTER"/>
    <property type="match status" value="1"/>
</dbReference>
<dbReference type="Proteomes" id="UP000235584">
    <property type="component" value="Chromosome"/>
</dbReference>
<dbReference type="InterPro" id="IPR030678">
    <property type="entry name" value="Peptide/Ni-bd"/>
</dbReference>
<dbReference type="PANTHER" id="PTHR30290:SF10">
    <property type="entry name" value="PERIPLASMIC OLIGOPEPTIDE-BINDING PROTEIN-RELATED"/>
    <property type="match status" value="1"/>
</dbReference>
<organism evidence="5 6">
    <name type="scientific">Bacteriovorax stolpii</name>
    <name type="common">Bdellovibrio stolpii</name>
    <dbReference type="NCBI Taxonomy" id="960"/>
    <lineage>
        <taxon>Bacteria</taxon>
        <taxon>Pseudomonadati</taxon>
        <taxon>Bdellovibrionota</taxon>
        <taxon>Bacteriovoracia</taxon>
        <taxon>Bacteriovoracales</taxon>
        <taxon>Bacteriovoracaceae</taxon>
        <taxon>Bacteriovorax</taxon>
    </lineage>
</organism>
<dbReference type="InterPro" id="IPR039424">
    <property type="entry name" value="SBP_5"/>
</dbReference>
<keyword evidence="3" id="KW-0813">Transport</keyword>
<dbReference type="GO" id="GO:0043190">
    <property type="term" value="C:ATP-binding cassette (ABC) transporter complex"/>
    <property type="evidence" value="ECO:0007669"/>
    <property type="project" value="InterPro"/>
</dbReference>
<dbReference type="EMBL" id="CP025704">
    <property type="protein sequence ID" value="AUN99107.1"/>
    <property type="molecule type" value="Genomic_DNA"/>
</dbReference>
<dbReference type="PROSITE" id="PS51257">
    <property type="entry name" value="PROKAR_LIPOPROTEIN"/>
    <property type="match status" value="1"/>
</dbReference>
<proteinExistence type="inferred from homology"/>
<dbReference type="Gene3D" id="3.40.190.10">
    <property type="entry name" value="Periplasmic binding protein-like II"/>
    <property type="match status" value="1"/>
</dbReference>
<dbReference type="Gene3D" id="3.90.76.10">
    <property type="entry name" value="Dipeptide-binding Protein, Domain 1"/>
    <property type="match status" value="1"/>
</dbReference>
<keyword evidence="4" id="KW-0732">Signal</keyword>
<dbReference type="RefSeq" id="WP_102244398.1">
    <property type="nucleotide sequence ID" value="NZ_CP025704.1"/>
</dbReference>
<dbReference type="Gene3D" id="3.10.105.10">
    <property type="entry name" value="Dipeptide-binding Protein, Domain 3"/>
    <property type="match status" value="1"/>
</dbReference>
<evidence type="ECO:0000256" key="3">
    <source>
        <dbReference type="ARBA" id="ARBA00022448"/>
    </source>
</evidence>
<dbReference type="PIRSF" id="PIRSF002741">
    <property type="entry name" value="MppA"/>
    <property type="match status" value="1"/>
</dbReference>
<name>A0A2K9NUE4_BACTC</name>
<sequence length="585" mass="66468">MSLKKLITIIVLSSAVFVSSCSKKPNLTERVLNVTAPSDIKGFDPMMASDVGSAAQIAKIYEGLLTYHWLKLPYELIPNLAEEMPTISKDGMTYTFKIKKGIFFQDDASFPNGKGRELTAMDFVYSIKRHADAKNQSTGWWLFDGKIQGLNEWREKYAKLPTVNYDDEVEGLKALDKYTLQFKLAKVFPQFLYALAMPFSYVVAKEAVDKYGKEFINHPVGTGPYVLPVFDQGKRLVFTKNPTFREKFFPTEASPEFKHMLVDAGKKLPFLDKIVVDVMVESQPAWLKFNKGEVDYLSIPKDNFSATIVDNKLSPSMTEKGISLAITPALDVYFYGFNFDYKIFQNINLRKAMSLAFDQAMMNKLFYNNTGVPAESSAPPGVAGNIPGFKNPWKGPSLELARQMLAQAGYPDGKGLPEITLDTFSSTSARQKAEFFQKQMEKIGIKIKVVTNLNPELQAKIKKRSVMMIDYGWIGDYPDTENFLQIFYGPNSAPGANSANYNNPVFNKMYEVVAKMQDSPARTKLYEEANKFLADDVVAIFTVHTQSYMLQQKWVRNYHDSDFIFDFHQYINVDLKEKAEWMKKF</sequence>
<comment type="similarity">
    <text evidence="2">Belongs to the bacterial solute-binding protein 5 family.</text>
</comment>
<dbReference type="GO" id="GO:0030288">
    <property type="term" value="C:outer membrane-bounded periplasmic space"/>
    <property type="evidence" value="ECO:0007669"/>
    <property type="project" value="UniProtKB-ARBA"/>
</dbReference>
<protein>
    <submittedName>
        <fullName evidence="5">Uncharacterized protein</fullName>
    </submittedName>
</protein>
<dbReference type="SUPFAM" id="SSF53850">
    <property type="entry name" value="Periplasmic binding protein-like II"/>
    <property type="match status" value="1"/>
</dbReference>
<evidence type="ECO:0000256" key="2">
    <source>
        <dbReference type="ARBA" id="ARBA00005695"/>
    </source>
</evidence>
<comment type="subcellular location">
    <subcellularLocation>
        <location evidence="1">Cell envelope</location>
    </subcellularLocation>
</comment>
<dbReference type="AlphaFoldDB" id="A0A2K9NUE4"/>
<reference evidence="5 6" key="1">
    <citation type="submission" date="2018-01" db="EMBL/GenBank/DDBJ databases">
        <title>Complete genome sequence of Bacteriovorax stolpii DSM12778.</title>
        <authorList>
            <person name="Tang B."/>
            <person name="Chang J."/>
        </authorList>
    </citation>
    <scope>NUCLEOTIDE SEQUENCE [LARGE SCALE GENOMIC DNA]</scope>
    <source>
        <strain evidence="5 6">DSM 12778</strain>
    </source>
</reference>
<dbReference type="KEGG" id="bsto:C0V70_13555"/>
<dbReference type="GO" id="GO:0015833">
    <property type="term" value="P:peptide transport"/>
    <property type="evidence" value="ECO:0007669"/>
    <property type="project" value="TreeGrafter"/>
</dbReference>
<gene>
    <name evidence="5" type="ORF">C0V70_13555</name>
</gene>
<evidence type="ECO:0000256" key="4">
    <source>
        <dbReference type="ARBA" id="ARBA00022729"/>
    </source>
</evidence>